<sequence length="157" mass="16524">MYPRNETQSISPDRAPISGHSIGRSSSQELDHEVSRLDGLFEATPRTRSQDSNSALIAVSVAEEGGDTGVLLRQPYSRQLASSPYECETSDGHRAFFAVTEATNEAVNSCLAFSSPGSAQTNRSGLGPAGCGDRPIGRPECRPTGFASATRYGGAAD</sequence>
<feature type="region of interest" description="Disordered" evidence="1">
    <location>
        <begin position="116"/>
        <end position="157"/>
    </location>
</feature>
<evidence type="ECO:0000313" key="3">
    <source>
        <dbReference type="Proteomes" id="UP000784294"/>
    </source>
</evidence>
<accession>A0A448XC62</accession>
<evidence type="ECO:0000313" key="2">
    <source>
        <dbReference type="EMBL" id="VEL33334.1"/>
    </source>
</evidence>
<gene>
    <name evidence="2" type="ORF">PXEA_LOCUS26774</name>
</gene>
<feature type="region of interest" description="Disordered" evidence="1">
    <location>
        <begin position="1"/>
        <end position="53"/>
    </location>
</feature>
<keyword evidence="3" id="KW-1185">Reference proteome</keyword>
<proteinExistence type="predicted"/>
<dbReference type="EMBL" id="CAAALY010245603">
    <property type="protein sequence ID" value="VEL33334.1"/>
    <property type="molecule type" value="Genomic_DNA"/>
</dbReference>
<feature type="compositionally biased region" description="Polar residues" evidence="1">
    <location>
        <begin position="1"/>
        <end position="11"/>
    </location>
</feature>
<evidence type="ECO:0000256" key="1">
    <source>
        <dbReference type="SAM" id="MobiDB-lite"/>
    </source>
</evidence>
<dbReference type="Proteomes" id="UP000784294">
    <property type="component" value="Unassembled WGS sequence"/>
</dbReference>
<dbReference type="AlphaFoldDB" id="A0A448XC62"/>
<organism evidence="2 3">
    <name type="scientific">Protopolystoma xenopodis</name>
    <dbReference type="NCBI Taxonomy" id="117903"/>
    <lineage>
        <taxon>Eukaryota</taxon>
        <taxon>Metazoa</taxon>
        <taxon>Spiralia</taxon>
        <taxon>Lophotrochozoa</taxon>
        <taxon>Platyhelminthes</taxon>
        <taxon>Monogenea</taxon>
        <taxon>Polyopisthocotylea</taxon>
        <taxon>Polystomatidea</taxon>
        <taxon>Polystomatidae</taxon>
        <taxon>Protopolystoma</taxon>
    </lineage>
</organism>
<reference evidence="2" key="1">
    <citation type="submission" date="2018-11" db="EMBL/GenBank/DDBJ databases">
        <authorList>
            <consortium name="Pathogen Informatics"/>
        </authorList>
    </citation>
    <scope>NUCLEOTIDE SEQUENCE</scope>
</reference>
<protein>
    <submittedName>
        <fullName evidence="2">Uncharacterized protein</fullName>
    </submittedName>
</protein>
<comment type="caution">
    <text evidence="2">The sequence shown here is derived from an EMBL/GenBank/DDBJ whole genome shotgun (WGS) entry which is preliminary data.</text>
</comment>
<name>A0A448XC62_9PLAT</name>